<comment type="caution">
    <text evidence="1">The sequence shown here is derived from an EMBL/GenBank/DDBJ whole genome shotgun (WGS) entry which is preliminary data.</text>
</comment>
<reference evidence="1 2" key="1">
    <citation type="journal article" date="2022" name="Plant J.">
        <title>Chromosome-level genome of Camellia lanceoleosa provides a valuable resource for understanding genome evolution and self-incompatibility.</title>
        <authorList>
            <person name="Gong W."/>
            <person name="Xiao S."/>
            <person name="Wang L."/>
            <person name="Liao Z."/>
            <person name="Chang Y."/>
            <person name="Mo W."/>
            <person name="Hu G."/>
            <person name="Li W."/>
            <person name="Zhao G."/>
            <person name="Zhu H."/>
            <person name="Hu X."/>
            <person name="Ji K."/>
            <person name="Xiang X."/>
            <person name="Song Q."/>
            <person name="Yuan D."/>
            <person name="Jin S."/>
            <person name="Zhang L."/>
        </authorList>
    </citation>
    <scope>NUCLEOTIDE SEQUENCE [LARGE SCALE GENOMIC DNA]</scope>
    <source>
        <strain evidence="1">SQ_2022a</strain>
    </source>
</reference>
<protein>
    <submittedName>
        <fullName evidence="1">Homeobox-DDT domain protein RLT2</fullName>
    </submittedName>
</protein>
<organism evidence="1 2">
    <name type="scientific">Camellia lanceoleosa</name>
    <dbReference type="NCBI Taxonomy" id="1840588"/>
    <lineage>
        <taxon>Eukaryota</taxon>
        <taxon>Viridiplantae</taxon>
        <taxon>Streptophyta</taxon>
        <taxon>Embryophyta</taxon>
        <taxon>Tracheophyta</taxon>
        <taxon>Spermatophyta</taxon>
        <taxon>Magnoliopsida</taxon>
        <taxon>eudicotyledons</taxon>
        <taxon>Gunneridae</taxon>
        <taxon>Pentapetalae</taxon>
        <taxon>asterids</taxon>
        <taxon>Ericales</taxon>
        <taxon>Theaceae</taxon>
        <taxon>Camellia</taxon>
    </lineage>
</organism>
<evidence type="ECO:0000313" key="1">
    <source>
        <dbReference type="EMBL" id="KAI8012035.1"/>
    </source>
</evidence>
<keyword evidence="1" id="KW-0371">Homeobox</keyword>
<accession>A0ACC0HFL2</accession>
<sequence>MSTASIGLKRRSARSSTQPTKLSIHGGKTSSGPGKGPEITIGGRGRSRGPINASASGVNVGRTEVNANVRGHAISVTFVLETIKARRLHKELATGSNVTPFVVPGIEFSKRIVAQRKCGVCGGSGLVLRDKYYFRCPSCGPLQAICLHRPDAYYKPYKFPSKPSSPYCYIALIGVANEGNSIRIILEERLEAANALKKQMWAEVQLDKRQMKEEYVMKMQYPSYISDKTEPNVQISSAEGRQSPLPTVDDKNGLVSTNPVEQKELLHDAQNDQNYPIHMPTKRNPPIQEASTCTDNLSLLQPGYAAERSQSQLKGYIGHKAEEMYVYRSLPLGQDRRRNRYWQFITSSSRNDPGSSRIFVELRHGCWRLIDSEECQLLFSCLAAATPCFCAPFLWVKKGFDALLASLDVRGLRESNLHSILQKVEVSFKETLRRNLVHTKAGRPVNNIKTEVSGIAYNLDCSAGTNSPSCTVYVSNFDMPEPSSSFSIGLGRNETEKKDALKRYQDFEKWMWKSALILQYYMLLRFGPVSSLEDQITQSTISIDRGFYSYRSSSTCLVVEFALALQEAGCFFVVLECMLASVATAATFALRIPTIGIGTRLFCIGQVN</sequence>
<keyword evidence="1" id="KW-0238">DNA-binding</keyword>
<proteinExistence type="predicted"/>
<dbReference type="Proteomes" id="UP001060215">
    <property type="component" value="Chromosome 5"/>
</dbReference>
<keyword evidence="2" id="KW-1185">Reference proteome</keyword>
<evidence type="ECO:0000313" key="2">
    <source>
        <dbReference type="Proteomes" id="UP001060215"/>
    </source>
</evidence>
<dbReference type="EMBL" id="CM045762">
    <property type="protein sequence ID" value="KAI8012035.1"/>
    <property type="molecule type" value="Genomic_DNA"/>
</dbReference>
<name>A0ACC0HFL2_9ERIC</name>
<gene>
    <name evidence="1" type="ORF">LOK49_LG06G00373</name>
</gene>